<sequence length="230" mass="25900">MPVAMQERNNDQPWCFPLPLIEENQRFISYRADGPVILEKPGQNNISAAPVNGLTTQSHLKTVNKTPLHITFDANNKSKKGLRIKDIAQSDKVMNSVNGIITGIKKSLVNREVSSQHKSSEYNVISHYERIDDKSPAIGQRFTSASEGPGLPDNAEHNVSDTRTYRLQKLEFRRTGTLSHIAATLPVPLLNMSNKNSITLDQHLGEIEFLYDNDIDILPTDIKRRINILY</sequence>
<proteinExistence type="predicted"/>
<dbReference type="AlphaFoldDB" id="A0A3N6V1I8"/>
<accession>A0A3N6V1I8</accession>
<gene>
    <name evidence="1" type="ORF">EB241_07035</name>
</gene>
<reference evidence="1 2" key="1">
    <citation type="submission" date="2018-10" db="EMBL/GenBank/DDBJ databases">
        <title>Draft genome sequence for the type isolate of Erwinia psidii, agent causal of bacterial blight in guava (Psidium guajava) and wilt and die-back of Eucalyptus spp.</title>
        <authorList>
            <person name="Hermenegildo P.S."/>
            <person name="Santos S.A."/>
            <person name="Guimaraes L.M.S."/>
            <person name="Vidigal P.M.P."/>
            <person name="Pereira I.C."/>
            <person name="Badel J.L."/>
            <person name="Alfenas-Zerbini P."/>
            <person name="Ferreira M.A.S.V."/>
            <person name="Alfenas A.C."/>
        </authorList>
    </citation>
    <scope>NUCLEOTIDE SEQUENCE [LARGE SCALE GENOMIC DNA]</scope>
    <source>
        <strain evidence="1 2">IBSBF 435</strain>
    </source>
</reference>
<organism evidence="1 2">
    <name type="scientific">Erwinia psidii</name>
    <dbReference type="NCBI Taxonomy" id="69224"/>
    <lineage>
        <taxon>Bacteria</taxon>
        <taxon>Pseudomonadati</taxon>
        <taxon>Pseudomonadota</taxon>
        <taxon>Gammaproteobacteria</taxon>
        <taxon>Enterobacterales</taxon>
        <taxon>Erwiniaceae</taxon>
        <taxon>Erwinia</taxon>
    </lineage>
</organism>
<dbReference type="EMBL" id="RHHM01000004">
    <property type="protein sequence ID" value="RQM38935.1"/>
    <property type="molecule type" value="Genomic_DNA"/>
</dbReference>
<dbReference type="RefSeq" id="WP_124232458.1">
    <property type="nucleotide sequence ID" value="NZ_RHHM01000004.1"/>
</dbReference>
<dbReference type="Proteomes" id="UP000279457">
    <property type="component" value="Unassembled WGS sequence"/>
</dbReference>
<protein>
    <submittedName>
        <fullName evidence="1">Uncharacterized protein</fullName>
    </submittedName>
</protein>
<name>A0A3N6V1I8_9GAMM</name>
<comment type="caution">
    <text evidence="1">The sequence shown here is derived from an EMBL/GenBank/DDBJ whole genome shotgun (WGS) entry which is preliminary data.</text>
</comment>
<evidence type="ECO:0000313" key="2">
    <source>
        <dbReference type="Proteomes" id="UP000279457"/>
    </source>
</evidence>
<evidence type="ECO:0000313" key="1">
    <source>
        <dbReference type="EMBL" id="RQM38935.1"/>
    </source>
</evidence>
<dbReference type="OrthoDB" id="9996935at2"/>
<keyword evidence="2" id="KW-1185">Reference proteome</keyword>